<keyword evidence="3" id="KW-1185">Reference proteome</keyword>
<accession>A0A432XCX3</accession>
<gene>
    <name evidence="2" type="ORF">CWE21_10550</name>
</gene>
<dbReference type="RefSeq" id="WP_126834409.1">
    <property type="nucleotide sequence ID" value="NZ_PIPT01000008.1"/>
</dbReference>
<name>A0A432XCX3_9GAMM</name>
<sequence>MTPQNAEPRVFSLRAADKKLFRGLCIAGLLFLASYFLSAPELAITLGFESLGILAGVLSYAAQALLIVHLLAYIFKELARED</sequence>
<feature type="transmembrane region" description="Helical" evidence="1">
    <location>
        <begin position="20"/>
        <end position="39"/>
    </location>
</feature>
<feature type="transmembrane region" description="Helical" evidence="1">
    <location>
        <begin position="51"/>
        <end position="75"/>
    </location>
</feature>
<keyword evidence="1" id="KW-0472">Membrane</keyword>
<comment type="caution">
    <text evidence="2">The sequence shown here is derived from an EMBL/GenBank/DDBJ whole genome shotgun (WGS) entry which is preliminary data.</text>
</comment>
<evidence type="ECO:0000313" key="2">
    <source>
        <dbReference type="EMBL" id="RUO46588.1"/>
    </source>
</evidence>
<keyword evidence="1" id="KW-1133">Transmembrane helix</keyword>
<dbReference type="Proteomes" id="UP000286678">
    <property type="component" value="Unassembled WGS sequence"/>
</dbReference>
<evidence type="ECO:0000313" key="3">
    <source>
        <dbReference type="Proteomes" id="UP000286678"/>
    </source>
</evidence>
<protein>
    <submittedName>
        <fullName evidence="2">Uncharacterized protein</fullName>
    </submittedName>
</protein>
<dbReference type="EMBL" id="PIPT01000008">
    <property type="protein sequence ID" value="RUO46588.1"/>
    <property type="molecule type" value="Genomic_DNA"/>
</dbReference>
<keyword evidence="1" id="KW-0812">Transmembrane</keyword>
<proteinExistence type="predicted"/>
<reference evidence="3" key="1">
    <citation type="journal article" date="2018" name="Front. Microbiol.">
        <title>Genome-Based Analysis Reveals the Taxonomy and Diversity of the Family Idiomarinaceae.</title>
        <authorList>
            <person name="Liu Y."/>
            <person name="Lai Q."/>
            <person name="Shao Z."/>
        </authorList>
    </citation>
    <scope>NUCLEOTIDE SEQUENCE [LARGE SCALE GENOMIC DNA]</scope>
    <source>
        <strain evidence="3">SW15</strain>
    </source>
</reference>
<organism evidence="2 3">
    <name type="scientific">Pseudidiomarina aquimaris</name>
    <dbReference type="NCBI Taxonomy" id="641841"/>
    <lineage>
        <taxon>Bacteria</taxon>
        <taxon>Pseudomonadati</taxon>
        <taxon>Pseudomonadota</taxon>
        <taxon>Gammaproteobacteria</taxon>
        <taxon>Alteromonadales</taxon>
        <taxon>Idiomarinaceae</taxon>
        <taxon>Pseudidiomarina</taxon>
    </lineage>
</organism>
<dbReference type="AlphaFoldDB" id="A0A432XCX3"/>
<evidence type="ECO:0000256" key="1">
    <source>
        <dbReference type="SAM" id="Phobius"/>
    </source>
</evidence>